<keyword evidence="3" id="KW-1185">Reference proteome</keyword>
<proteinExistence type="predicted"/>
<keyword evidence="2" id="KW-0732">Signal</keyword>
<name>A0A9C6W806_BOMTE</name>
<sequence length="114" mass="12846">MFSQILFLRCCVTVCKASSGFHYIQNTYYRDLYSSYIFTSSLFSKSTRYVAHARYLPNVIGNFVLAVVFYVLRSGSIIYLCGIPACTLPSTMINCGLGFHYMHYSTSSVALTLV</sequence>
<gene>
    <name evidence="4 5" type="primary">LOC125384618</name>
</gene>
<feature type="chain" id="PRO_5044697981" evidence="2">
    <location>
        <begin position="18"/>
        <end position="114"/>
    </location>
</feature>
<organism evidence="3 5">
    <name type="scientific">Bombus terrestris</name>
    <name type="common">Buff-tailed bumblebee</name>
    <name type="synonym">Apis terrestris</name>
    <dbReference type="NCBI Taxonomy" id="30195"/>
    <lineage>
        <taxon>Eukaryota</taxon>
        <taxon>Metazoa</taxon>
        <taxon>Ecdysozoa</taxon>
        <taxon>Arthropoda</taxon>
        <taxon>Hexapoda</taxon>
        <taxon>Insecta</taxon>
        <taxon>Pterygota</taxon>
        <taxon>Neoptera</taxon>
        <taxon>Endopterygota</taxon>
        <taxon>Hymenoptera</taxon>
        <taxon>Apocrita</taxon>
        <taxon>Aculeata</taxon>
        <taxon>Apoidea</taxon>
        <taxon>Anthophila</taxon>
        <taxon>Apidae</taxon>
        <taxon>Bombus</taxon>
        <taxon>Bombus</taxon>
    </lineage>
</organism>
<dbReference type="RefSeq" id="XP_048266672.1">
    <property type="nucleotide sequence ID" value="XM_048410715.1"/>
</dbReference>
<dbReference type="GeneID" id="125384618"/>
<evidence type="ECO:0000313" key="4">
    <source>
        <dbReference type="RefSeq" id="XP_048266672.1"/>
    </source>
</evidence>
<dbReference type="Proteomes" id="UP000835206">
    <property type="component" value="Chromosome 12"/>
</dbReference>
<keyword evidence="1" id="KW-0812">Transmembrane</keyword>
<dbReference type="KEGG" id="bter:125384618"/>
<dbReference type="RefSeq" id="XP_048266673.1">
    <property type="nucleotide sequence ID" value="XM_048410716.1"/>
</dbReference>
<evidence type="ECO:0000256" key="2">
    <source>
        <dbReference type="SAM" id="SignalP"/>
    </source>
</evidence>
<accession>A0A9C6W806</accession>
<evidence type="ECO:0000256" key="1">
    <source>
        <dbReference type="SAM" id="Phobius"/>
    </source>
</evidence>
<evidence type="ECO:0000313" key="5">
    <source>
        <dbReference type="RefSeq" id="XP_048266673.1"/>
    </source>
</evidence>
<feature type="transmembrane region" description="Helical" evidence="1">
    <location>
        <begin position="55"/>
        <end position="72"/>
    </location>
</feature>
<evidence type="ECO:0000313" key="3">
    <source>
        <dbReference type="Proteomes" id="UP000835206"/>
    </source>
</evidence>
<dbReference type="AlphaFoldDB" id="A0A9C6W806"/>
<keyword evidence="1" id="KW-0472">Membrane</keyword>
<reference evidence="4 5" key="1">
    <citation type="submission" date="2025-04" db="UniProtKB">
        <authorList>
            <consortium name="RefSeq"/>
        </authorList>
    </citation>
    <scope>IDENTIFICATION</scope>
</reference>
<keyword evidence="1" id="KW-1133">Transmembrane helix</keyword>
<protein>
    <submittedName>
        <fullName evidence="4 5">Uncharacterized protein LOC125384618</fullName>
    </submittedName>
</protein>
<feature type="signal peptide" evidence="2">
    <location>
        <begin position="1"/>
        <end position="17"/>
    </location>
</feature>